<keyword evidence="1" id="KW-0472">Membrane</keyword>
<sequence length="170" mass="17946">MDLDLARVFAAVGAFLAGAGVVSSWVATLVGAVLMYVGVLEFLGRLGDARGDALSWLVYVIVASLAYTIAYSVAGFSISHLLWGTGLHGVALAVAAAAWVVGWVFQLASAYRFRRVLDTLARGTGEEVFKTADKLYWWGSASAVVVVGIVLLFVAYILLGVGFLTAKIRG</sequence>
<dbReference type="InterPro" id="IPR010397">
    <property type="entry name" value="DUF996"/>
</dbReference>
<name>B1YBJ1_PYRNV</name>
<dbReference type="Proteomes" id="UP000001694">
    <property type="component" value="Chromosome"/>
</dbReference>
<feature type="transmembrane region" description="Helical" evidence="1">
    <location>
        <begin position="56"/>
        <end position="74"/>
    </location>
</feature>
<dbReference type="HOGENOM" id="CLU_105758_2_1_2"/>
<dbReference type="EMBL" id="CP001014">
    <property type="protein sequence ID" value="ACB40793.1"/>
    <property type="molecule type" value="Genomic_DNA"/>
</dbReference>
<evidence type="ECO:0000313" key="2">
    <source>
        <dbReference type="EMBL" id="ACB40793.1"/>
    </source>
</evidence>
<evidence type="ECO:0000313" key="3">
    <source>
        <dbReference type="Proteomes" id="UP000001694"/>
    </source>
</evidence>
<dbReference type="KEGG" id="tne:Tneu_1878"/>
<gene>
    <name evidence="2" type="ordered locus">Tneu_1878</name>
</gene>
<evidence type="ECO:0008006" key="4">
    <source>
        <dbReference type="Google" id="ProtNLM"/>
    </source>
</evidence>
<dbReference type="AlphaFoldDB" id="B1YBJ1"/>
<feature type="transmembrane region" description="Helical" evidence="1">
    <location>
        <begin position="12"/>
        <end position="36"/>
    </location>
</feature>
<keyword evidence="3" id="KW-1185">Reference proteome</keyword>
<dbReference type="GeneID" id="6164488"/>
<reference evidence="2" key="1">
    <citation type="submission" date="2008-03" db="EMBL/GenBank/DDBJ databases">
        <title>Complete sequence of Thermoproteus neutrophilus V24Sta.</title>
        <authorList>
            <consortium name="US DOE Joint Genome Institute"/>
            <person name="Copeland A."/>
            <person name="Lucas S."/>
            <person name="Lapidus A."/>
            <person name="Glavina del Rio T."/>
            <person name="Dalin E."/>
            <person name="Tice H."/>
            <person name="Bruce D."/>
            <person name="Goodwin L."/>
            <person name="Pitluck S."/>
            <person name="Sims D."/>
            <person name="Brettin T."/>
            <person name="Detter J.C."/>
            <person name="Han C."/>
            <person name="Kuske C.R."/>
            <person name="Schmutz J."/>
            <person name="Larimer F."/>
            <person name="Land M."/>
            <person name="Hauser L."/>
            <person name="Kyrpides N."/>
            <person name="Mikhailova N."/>
            <person name="Biddle J.F."/>
            <person name="Zhang Z."/>
            <person name="Fitz-Gibbon S.T."/>
            <person name="Lowe T.M."/>
            <person name="Saltikov C."/>
            <person name="House C.H."/>
            <person name="Richardson P."/>
        </authorList>
    </citation>
    <scope>NUCLEOTIDE SEQUENCE [LARGE SCALE GENOMIC DNA]</scope>
    <source>
        <strain evidence="2">V24Sta</strain>
    </source>
</reference>
<organism evidence="2 3">
    <name type="scientific">Pyrobaculum neutrophilum (strain DSM 2338 / JCM 9278 / NBRC 100436 / V24Sta)</name>
    <name type="common">Thermoproteus neutrophilus</name>
    <dbReference type="NCBI Taxonomy" id="444157"/>
    <lineage>
        <taxon>Archaea</taxon>
        <taxon>Thermoproteota</taxon>
        <taxon>Thermoprotei</taxon>
        <taxon>Thermoproteales</taxon>
        <taxon>Thermoproteaceae</taxon>
        <taxon>Pyrobaculum</taxon>
    </lineage>
</organism>
<evidence type="ECO:0000256" key="1">
    <source>
        <dbReference type="SAM" id="Phobius"/>
    </source>
</evidence>
<feature type="transmembrane region" description="Helical" evidence="1">
    <location>
        <begin position="81"/>
        <end position="105"/>
    </location>
</feature>
<accession>B1YBJ1</accession>
<keyword evidence="1" id="KW-1133">Transmembrane helix</keyword>
<dbReference type="eggNOG" id="arCOG01644">
    <property type="taxonomic scope" value="Archaea"/>
</dbReference>
<protein>
    <recommendedName>
        <fullName evidence="4">DUF996 domain-containing protein</fullName>
    </recommendedName>
</protein>
<dbReference type="STRING" id="444157.Tneu_1878"/>
<feature type="transmembrane region" description="Helical" evidence="1">
    <location>
        <begin position="135"/>
        <end position="164"/>
    </location>
</feature>
<dbReference type="Pfam" id="PF06195">
    <property type="entry name" value="DUF996"/>
    <property type="match status" value="1"/>
</dbReference>
<dbReference type="RefSeq" id="WP_012351212.1">
    <property type="nucleotide sequence ID" value="NC_010525.1"/>
</dbReference>
<keyword evidence="1" id="KW-0812">Transmembrane</keyword>
<proteinExistence type="predicted"/>